<dbReference type="STRING" id="1121485.GCA_000426485_02848"/>
<gene>
    <name evidence="9" type="ORF">E2605_08270</name>
</gene>
<evidence type="ECO:0000313" key="9">
    <source>
        <dbReference type="EMBL" id="TFD96804.1"/>
    </source>
</evidence>
<keyword evidence="5" id="KW-0998">Cell outer membrane</keyword>
<dbReference type="OrthoDB" id="1016139at2"/>
<feature type="signal peptide" evidence="6">
    <location>
        <begin position="1"/>
        <end position="19"/>
    </location>
</feature>
<accession>A0A4Y8L3Q8</accession>
<dbReference type="Pfam" id="PF14322">
    <property type="entry name" value="SusD-like_3"/>
    <property type="match status" value="1"/>
</dbReference>
<comment type="subcellular location">
    <subcellularLocation>
        <location evidence="1">Cell outer membrane</location>
    </subcellularLocation>
</comment>
<keyword evidence="3 6" id="KW-0732">Signal</keyword>
<organism evidence="9 10">
    <name type="scientific">Dysgonomonas capnocytophagoides</name>
    <dbReference type="NCBI Taxonomy" id="45254"/>
    <lineage>
        <taxon>Bacteria</taxon>
        <taxon>Pseudomonadati</taxon>
        <taxon>Bacteroidota</taxon>
        <taxon>Bacteroidia</taxon>
        <taxon>Bacteroidales</taxon>
        <taxon>Dysgonomonadaceae</taxon>
        <taxon>Dysgonomonas</taxon>
    </lineage>
</organism>
<evidence type="ECO:0000256" key="3">
    <source>
        <dbReference type="ARBA" id="ARBA00022729"/>
    </source>
</evidence>
<evidence type="ECO:0000256" key="5">
    <source>
        <dbReference type="ARBA" id="ARBA00023237"/>
    </source>
</evidence>
<dbReference type="Gene3D" id="1.25.40.390">
    <property type="match status" value="2"/>
</dbReference>
<dbReference type="Pfam" id="PF07980">
    <property type="entry name" value="SusD_RagB"/>
    <property type="match status" value="1"/>
</dbReference>
<dbReference type="InterPro" id="IPR012944">
    <property type="entry name" value="SusD_RagB_dom"/>
</dbReference>
<feature type="domain" description="RagB/SusD" evidence="7">
    <location>
        <begin position="255"/>
        <end position="527"/>
    </location>
</feature>
<dbReference type="Proteomes" id="UP000297861">
    <property type="component" value="Unassembled WGS sequence"/>
</dbReference>
<feature type="chain" id="PRO_5021373622" evidence="6">
    <location>
        <begin position="20"/>
        <end position="531"/>
    </location>
</feature>
<evidence type="ECO:0000256" key="1">
    <source>
        <dbReference type="ARBA" id="ARBA00004442"/>
    </source>
</evidence>
<evidence type="ECO:0000259" key="8">
    <source>
        <dbReference type="Pfam" id="PF14322"/>
    </source>
</evidence>
<name>A0A4Y8L3Q8_9BACT</name>
<protein>
    <submittedName>
        <fullName evidence="9">RagB/SusD family nutrient uptake outer membrane protein</fullName>
    </submittedName>
</protein>
<dbReference type="AlphaFoldDB" id="A0A4Y8L3Q8"/>
<dbReference type="InterPro" id="IPR011990">
    <property type="entry name" value="TPR-like_helical_dom_sf"/>
</dbReference>
<keyword evidence="10" id="KW-1185">Reference proteome</keyword>
<dbReference type="RefSeq" id="WP_134436091.1">
    <property type="nucleotide sequence ID" value="NZ_SOML01000004.1"/>
</dbReference>
<evidence type="ECO:0000256" key="2">
    <source>
        <dbReference type="ARBA" id="ARBA00006275"/>
    </source>
</evidence>
<feature type="domain" description="SusD-like N-terminal" evidence="8">
    <location>
        <begin position="59"/>
        <end position="225"/>
    </location>
</feature>
<dbReference type="GO" id="GO:0009279">
    <property type="term" value="C:cell outer membrane"/>
    <property type="evidence" value="ECO:0007669"/>
    <property type="project" value="UniProtKB-SubCell"/>
</dbReference>
<evidence type="ECO:0000256" key="4">
    <source>
        <dbReference type="ARBA" id="ARBA00023136"/>
    </source>
</evidence>
<evidence type="ECO:0000256" key="6">
    <source>
        <dbReference type="SAM" id="SignalP"/>
    </source>
</evidence>
<evidence type="ECO:0000313" key="10">
    <source>
        <dbReference type="Proteomes" id="UP000297861"/>
    </source>
</evidence>
<proteinExistence type="inferred from homology"/>
<dbReference type="CDD" id="cd08977">
    <property type="entry name" value="SusD"/>
    <property type="match status" value="1"/>
</dbReference>
<dbReference type="PROSITE" id="PS51257">
    <property type="entry name" value="PROKAR_LIPOPROTEIN"/>
    <property type="match status" value="1"/>
</dbReference>
<reference evidence="9 10" key="1">
    <citation type="submission" date="2019-03" db="EMBL/GenBank/DDBJ databases">
        <title>San Antonio Military Medical Center submission to MRSN (WRAIR), pending publication.</title>
        <authorList>
            <person name="Blyth D.M."/>
            <person name="Mccarthy S.L."/>
            <person name="Schall S.E."/>
            <person name="Stam J.A."/>
            <person name="Ong A.C."/>
            <person name="Mcgann P.T."/>
        </authorList>
    </citation>
    <scope>NUCLEOTIDE SEQUENCE [LARGE SCALE GENOMIC DNA]</scope>
    <source>
        <strain evidence="9 10">MRSN571793</strain>
    </source>
</reference>
<dbReference type="EMBL" id="SOML01000004">
    <property type="protein sequence ID" value="TFD96804.1"/>
    <property type="molecule type" value="Genomic_DNA"/>
</dbReference>
<dbReference type="InterPro" id="IPR033985">
    <property type="entry name" value="SusD-like_N"/>
</dbReference>
<comment type="similarity">
    <text evidence="2">Belongs to the SusD family.</text>
</comment>
<dbReference type="SUPFAM" id="SSF48452">
    <property type="entry name" value="TPR-like"/>
    <property type="match status" value="1"/>
</dbReference>
<comment type="caution">
    <text evidence="9">The sequence shown here is derived from an EMBL/GenBank/DDBJ whole genome shotgun (WGS) entry which is preliminary data.</text>
</comment>
<evidence type="ECO:0000259" key="7">
    <source>
        <dbReference type="Pfam" id="PF07980"/>
    </source>
</evidence>
<sequence>MIKKIFAILAISVFMISCSDWLDLEPVDGIVDSKFWKNKEDVESAVIGCYSSMLDEALIKDLYMWGELRADLTTTGTSANANVSNIIKGEISTDNAIVLDWGALYTTINQCNDVLENAAAVQSLDASFSDKLLKQYEGEAITLRAMMYFYLVRSFKDVPFIEKASSSDKQDYNVPKTEGDEILETLVTQLLTAIDNLPLTYKDNDSNKGRMTQWSAKTLLADIYLWQENYQACSDLCTQIIGSGQFSLIPVSKAKYEVINGSNIDSVYHVSESDVNSLFDKLYVTGNSVESIFEIQFPKTHETLTDPFYLWFNQIRPALIPNSEILSEEIFPEYTGDDRDVYDIRGNSFSYKGSYIWKWVGLDRSSAMRTRQTFPHWIVYRYPEVLLMKAEALTQLSKTNNDQTKLKDAYALVKQVRERANAIETPETNFDNETEISPLLLEKLIYDERGREFAFEGKRWYDALRHAKRDNFSEANYSYLQQLAINAAPADKLTSLLVKYKSEWFCYWPILQSVVETNPNLTQNPFYASSK</sequence>
<keyword evidence="4" id="KW-0472">Membrane</keyword>